<proteinExistence type="predicted"/>
<dbReference type="InterPro" id="IPR027417">
    <property type="entry name" value="P-loop_NTPase"/>
</dbReference>
<evidence type="ECO:0000313" key="3">
    <source>
        <dbReference type="Proteomes" id="UP000261811"/>
    </source>
</evidence>
<dbReference type="Pfam" id="PF13424">
    <property type="entry name" value="TPR_12"/>
    <property type="match status" value="1"/>
</dbReference>
<evidence type="ECO:0000313" key="2">
    <source>
        <dbReference type="EMBL" id="RFU40169.1"/>
    </source>
</evidence>
<protein>
    <submittedName>
        <fullName evidence="2">Tetratricopeptide repeat protein</fullName>
    </submittedName>
</protein>
<gene>
    <name evidence="2" type="ORF">DZF91_18600</name>
</gene>
<dbReference type="PANTHER" id="PTHR35205:SF1">
    <property type="entry name" value="ZU5 DOMAIN-CONTAINING PROTEIN"/>
    <property type="match status" value="1"/>
</dbReference>
<dbReference type="InterPro" id="IPR011990">
    <property type="entry name" value="TPR-like_helical_dom_sf"/>
</dbReference>
<feature type="region of interest" description="Disordered" evidence="1">
    <location>
        <begin position="522"/>
        <end position="549"/>
    </location>
</feature>
<dbReference type="AlphaFoldDB" id="A0A372JJQ9"/>
<feature type="non-terminal residue" evidence="2">
    <location>
        <position position="1036"/>
    </location>
</feature>
<feature type="compositionally biased region" description="Low complexity" evidence="1">
    <location>
        <begin position="532"/>
        <end position="543"/>
    </location>
</feature>
<accession>A0A372JJQ9</accession>
<organism evidence="2 3">
    <name type="scientific">Actinomadura logoneensis</name>
    <dbReference type="NCBI Taxonomy" id="2293572"/>
    <lineage>
        <taxon>Bacteria</taxon>
        <taxon>Bacillati</taxon>
        <taxon>Actinomycetota</taxon>
        <taxon>Actinomycetes</taxon>
        <taxon>Streptosporangiales</taxon>
        <taxon>Thermomonosporaceae</taxon>
        <taxon>Actinomadura</taxon>
    </lineage>
</organism>
<keyword evidence="3" id="KW-1185">Reference proteome</keyword>
<comment type="caution">
    <text evidence="2">The sequence shown here is derived from an EMBL/GenBank/DDBJ whole genome shotgun (WGS) entry which is preliminary data.</text>
</comment>
<dbReference type="EMBL" id="QURH01000303">
    <property type="protein sequence ID" value="RFU40169.1"/>
    <property type="molecule type" value="Genomic_DNA"/>
</dbReference>
<dbReference type="NCBIfam" id="NF040586">
    <property type="entry name" value="FxSxx_TPR"/>
    <property type="match status" value="1"/>
</dbReference>
<name>A0A372JJQ9_9ACTN</name>
<feature type="region of interest" description="Disordered" evidence="1">
    <location>
        <begin position="149"/>
        <end position="182"/>
    </location>
</feature>
<dbReference type="Gene3D" id="3.40.50.300">
    <property type="entry name" value="P-loop containing nucleotide triphosphate hydrolases"/>
    <property type="match status" value="2"/>
</dbReference>
<reference evidence="2 3" key="1">
    <citation type="submission" date="2018-08" db="EMBL/GenBank/DDBJ databases">
        <title>Actinomadura jelena sp. nov., a novel Actinomycete isolated from soil in Chad.</title>
        <authorList>
            <person name="Shi L."/>
        </authorList>
    </citation>
    <scope>NUCLEOTIDE SEQUENCE [LARGE SCALE GENOMIC DNA]</scope>
    <source>
        <strain evidence="2 3">NEAU-G17</strain>
    </source>
</reference>
<dbReference type="Gene3D" id="1.25.40.10">
    <property type="entry name" value="Tetratricopeptide repeat domain"/>
    <property type="match status" value="1"/>
</dbReference>
<dbReference type="SUPFAM" id="SSF48452">
    <property type="entry name" value="TPR-like"/>
    <property type="match status" value="1"/>
</dbReference>
<evidence type="ECO:0000256" key="1">
    <source>
        <dbReference type="SAM" id="MobiDB-lite"/>
    </source>
</evidence>
<dbReference type="SUPFAM" id="SSF52540">
    <property type="entry name" value="P-loop containing nucleoside triphosphate hydrolases"/>
    <property type="match status" value="1"/>
</dbReference>
<dbReference type="Proteomes" id="UP000261811">
    <property type="component" value="Unassembled WGS sequence"/>
</dbReference>
<dbReference type="PANTHER" id="PTHR35205">
    <property type="entry name" value="NB-ARC AND TPR DOMAIN PROTEIN"/>
    <property type="match status" value="1"/>
</dbReference>
<sequence>MAHYLERFDCGVPPTAPELGRLLDQLTAARRGRWAIRRFRPPGSTAPVDVATAEHGSAEQADLNWSVSAPELALGVRTAVEGSAYDLVLIDTPSDPSEKLRQVIALSADHVLVMSSGTVRRAAAERTLYEDVHDAATGDLRLMTVVSDASVHRPPGDGPSPLGRAGDPAERVPGTDETPPIRIPHDRERAEQRILALLADPPGTEAVRAYLRLVERITGEPTAVPELSDAARTEYRRAFGLEELGEPRPVTVVHAWSDRRWADWVCDRLTETNADPRRAGVEALAPPAGTDPDAEPPVLVVLVSRDLLAELPRRGLGIDPDLAVLLDVDARQVPEASRTLEVGGRSAAAVAGSLKLSLGLVDLPPGDRRRVPVFPVRCPGEPADVVDNVALPVHRPFVGRRDRLTDIRDRLLERSRADEPYLVTGPPGSGKTTLAQEYVRWFGDDYDIVWWISAESRDLAELGLIELADQLRVAPAGDPLAGVRSELAVRTRWLLVADDADGPRAVADLLPEDGGGHVIITSRSEPEKADAADGADAADTAGAPEPLGPISTDDGVALLLGEVRLIDPDAAAGLAELLRGEPAALRLAAAWLRETVARDRGRELGTLELTEAAVAAYRTAVERRIGADGPVLTACLAVTMDALRRPPELALPRESEPPERGADALGKLAAGLLELCAFLSPDGIGHDLLASKPFLDALAATVEPADAAVLADDDTVLDQVLWLCVRAGMAEIVWSRGLVRIHRTVQEGLRELMGERREHRRTAVLHALAAVVPPQVAGPVAQHAAMFGELRRHLPLSAARDLPVADRALRELIVSKVLFEATSGDPGRQRRVAETVRLVADAWPPDLLTGRLLSALANLYRGVGMLREAAAASERAVPLLRAAGAAGRNALLTTDRGMAYDLHTLGQYTQALGRMQELHRRSVELFGDSHRQTLFTALNRSVIEHLAGRHDAALEVAREALDVQVARARPGDLLTTRLTHRVGELLTVTGRAREAALLLGRRLRAMEERRDGDTSGGLLLRHQLAIARRASGAAGD</sequence>